<organism evidence="2 3">
    <name type="scientific">Fusobacterium nucleatum subsp. polymorphum</name>
    <name type="common">Fusobacterium polymorphum</name>
    <dbReference type="NCBI Taxonomy" id="76857"/>
    <lineage>
        <taxon>Bacteria</taxon>
        <taxon>Fusobacteriati</taxon>
        <taxon>Fusobacteriota</taxon>
        <taxon>Fusobacteriia</taxon>
        <taxon>Fusobacteriales</taxon>
        <taxon>Fusobacteriaceae</taxon>
        <taxon>Fusobacterium</taxon>
    </lineage>
</organism>
<dbReference type="Pfam" id="PF09643">
    <property type="entry name" value="YopX"/>
    <property type="match status" value="1"/>
</dbReference>
<dbReference type="Proteomes" id="UP000225199">
    <property type="component" value="Unassembled WGS sequence"/>
</dbReference>
<dbReference type="InterPro" id="IPR023385">
    <property type="entry name" value="YopX-like_C"/>
</dbReference>
<sequence>MREIKFRVWDKNDKRISIYPQMIDFYNKRIGYMQYQTEYMPDTSYSFPVGFEEFEYSELMEWTGLCDKNGEEIYEGDIVKLRNNHGIGVVKYYDEWGAFVVENVKFKPSVVLGISYYKEEIEILGNIYENPELIKE</sequence>
<evidence type="ECO:0000259" key="1">
    <source>
        <dbReference type="Pfam" id="PF09643"/>
    </source>
</evidence>
<dbReference type="Gene3D" id="2.30.30.290">
    <property type="entry name" value="YopX-like domains"/>
    <property type="match status" value="1"/>
</dbReference>
<dbReference type="RefSeq" id="WP_098978577.1">
    <property type="nucleotide sequence ID" value="NZ_NIRJ01000001.1"/>
</dbReference>
<feature type="domain" description="YopX protein" evidence="1">
    <location>
        <begin position="5"/>
        <end position="135"/>
    </location>
</feature>
<gene>
    <name evidence="2" type="ORF">CA840_04050</name>
</gene>
<evidence type="ECO:0000313" key="2">
    <source>
        <dbReference type="EMBL" id="PHH96572.1"/>
    </source>
</evidence>
<proteinExistence type="predicted"/>
<comment type="caution">
    <text evidence="2">The sequence shown here is derived from an EMBL/GenBank/DDBJ whole genome shotgun (WGS) entry which is preliminary data.</text>
</comment>
<dbReference type="NCBIfam" id="TIGR01671">
    <property type="entry name" value="phage_TIGR01671"/>
    <property type="match status" value="1"/>
</dbReference>
<dbReference type="InterPro" id="IPR019096">
    <property type="entry name" value="YopX_protein"/>
</dbReference>
<reference evidence="2 3" key="1">
    <citation type="submission" date="2017-06" db="EMBL/GenBank/DDBJ databases">
        <title>Draft genome sequence of Fusobacterium nucleatum subsp. polymorphum KCOM 1002 (=ChDC F175).</title>
        <authorList>
            <person name="Kook J.-K."/>
            <person name="Park S.-N."/>
            <person name="Lim Y.K."/>
            <person name="Roh H."/>
        </authorList>
    </citation>
    <scope>NUCLEOTIDE SEQUENCE [LARGE SCALE GENOMIC DNA]</scope>
    <source>
        <strain evidence="3">KCOM 1002 (ChDC F175)</strain>
    </source>
</reference>
<protein>
    <recommendedName>
        <fullName evidence="1">YopX protein domain-containing protein</fullName>
    </recommendedName>
</protein>
<dbReference type="AlphaFoldDB" id="A0A2C6AX00"/>
<evidence type="ECO:0000313" key="3">
    <source>
        <dbReference type="Proteomes" id="UP000225199"/>
    </source>
</evidence>
<dbReference type="SUPFAM" id="SSF159006">
    <property type="entry name" value="YopX-like"/>
    <property type="match status" value="1"/>
</dbReference>
<dbReference type="EMBL" id="NIRJ01000001">
    <property type="protein sequence ID" value="PHH96572.1"/>
    <property type="molecule type" value="Genomic_DNA"/>
</dbReference>
<dbReference type="InterPro" id="IPR010024">
    <property type="entry name" value="CHP16711"/>
</dbReference>
<name>A0A2C6AX00_FUSNP</name>
<accession>A0A2C6AX00</accession>